<accession>A0ABQ9H3B4</accession>
<dbReference type="EMBL" id="JARBHB010000007">
    <property type="protein sequence ID" value="KAJ8878777.1"/>
    <property type="molecule type" value="Genomic_DNA"/>
</dbReference>
<dbReference type="InterPro" id="IPR041658">
    <property type="entry name" value="AAA_lid_11"/>
</dbReference>
<evidence type="ECO:0000313" key="2">
    <source>
        <dbReference type="EMBL" id="KAJ8878777.1"/>
    </source>
</evidence>
<feature type="domain" description="Dynein heavy chain AAA lid" evidence="1">
    <location>
        <begin position="29"/>
        <end position="84"/>
    </location>
</feature>
<evidence type="ECO:0000313" key="3">
    <source>
        <dbReference type="Proteomes" id="UP001159363"/>
    </source>
</evidence>
<dbReference type="InterPro" id="IPR042219">
    <property type="entry name" value="AAA_lid_11_sf"/>
</dbReference>
<name>A0ABQ9H3B4_9NEOP</name>
<organism evidence="2 3">
    <name type="scientific">Dryococelus australis</name>
    <dbReference type="NCBI Taxonomy" id="614101"/>
    <lineage>
        <taxon>Eukaryota</taxon>
        <taxon>Metazoa</taxon>
        <taxon>Ecdysozoa</taxon>
        <taxon>Arthropoda</taxon>
        <taxon>Hexapoda</taxon>
        <taxon>Insecta</taxon>
        <taxon>Pterygota</taxon>
        <taxon>Neoptera</taxon>
        <taxon>Polyneoptera</taxon>
        <taxon>Phasmatodea</taxon>
        <taxon>Verophasmatodea</taxon>
        <taxon>Anareolatae</taxon>
        <taxon>Phasmatidae</taxon>
        <taxon>Eurycanthinae</taxon>
        <taxon>Dryococelus</taxon>
    </lineage>
</organism>
<dbReference type="PANTHER" id="PTHR22878:SF73">
    <property type="entry name" value="DYNEIN AXONEMAL HEAVY CHAIN 1"/>
    <property type="match status" value="1"/>
</dbReference>
<dbReference type="InterPro" id="IPR026983">
    <property type="entry name" value="DHC"/>
</dbReference>
<comment type="caution">
    <text evidence="2">The sequence shown here is derived from an EMBL/GenBank/DDBJ whole genome shotgun (WGS) entry which is preliminary data.</text>
</comment>
<keyword evidence="3" id="KW-1185">Reference proteome</keyword>
<protein>
    <recommendedName>
        <fullName evidence="1">Dynein heavy chain AAA lid domain-containing protein</fullName>
    </recommendedName>
</protein>
<evidence type="ECO:0000259" key="1">
    <source>
        <dbReference type="Pfam" id="PF18198"/>
    </source>
</evidence>
<sequence length="88" mass="10246">MLRAYMNHVPDFKTFMGSADPKVPAFHLLQLALCLFHSVCLERRKFGPLGFNIAYEFTDGDLRICLSQLKMFLLEYDDVPFKVAHLHR</sequence>
<reference evidence="2 3" key="1">
    <citation type="submission" date="2023-02" db="EMBL/GenBank/DDBJ databases">
        <title>LHISI_Scaffold_Assembly.</title>
        <authorList>
            <person name="Stuart O.P."/>
            <person name="Cleave R."/>
            <person name="Magrath M.J.L."/>
            <person name="Mikheyev A.S."/>
        </authorList>
    </citation>
    <scope>NUCLEOTIDE SEQUENCE [LARGE SCALE GENOMIC DNA]</scope>
    <source>
        <strain evidence="2">Daus_M_001</strain>
        <tissue evidence="2">Leg muscle</tissue>
    </source>
</reference>
<gene>
    <name evidence="2" type="ORF">PR048_019363</name>
</gene>
<dbReference type="Proteomes" id="UP001159363">
    <property type="component" value="Chromosome 6"/>
</dbReference>
<dbReference type="PANTHER" id="PTHR22878">
    <property type="entry name" value="DYNEIN HEAVY CHAIN 6, AXONEMAL-LIKE-RELATED"/>
    <property type="match status" value="1"/>
</dbReference>
<dbReference type="Pfam" id="PF18198">
    <property type="entry name" value="AAA_lid_11"/>
    <property type="match status" value="1"/>
</dbReference>
<dbReference type="Gene3D" id="1.10.8.720">
    <property type="entry name" value="Region D6 of dynein motor"/>
    <property type="match status" value="1"/>
</dbReference>
<proteinExistence type="predicted"/>